<dbReference type="AlphaFoldDB" id="A0A8J5EU13"/>
<keyword evidence="2" id="KW-1185">Reference proteome</keyword>
<comment type="caution">
    <text evidence="1">The sequence shown here is derived from an EMBL/GenBank/DDBJ whole genome shotgun (WGS) entry which is preliminary data.</text>
</comment>
<dbReference type="EMBL" id="JACMSC010000020">
    <property type="protein sequence ID" value="KAG6471591.1"/>
    <property type="molecule type" value="Genomic_DNA"/>
</dbReference>
<evidence type="ECO:0000313" key="2">
    <source>
        <dbReference type="Proteomes" id="UP000734854"/>
    </source>
</evidence>
<name>A0A8J5EU13_ZINOF</name>
<gene>
    <name evidence="1" type="ORF">ZIOFF_069035</name>
</gene>
<dbReference type="Proteomes" id="UP000734854">
    <property type="component" value="Unassembled WGS sequence"/>
</dbReference>
<proteinExistence type="predicted"/>
<sequence length="109" mass="11320">MSVDTCLPYEDSFVQHFSSESVAWKASITALPVDAIVPNSGISTAGEAYWQTFTPSILSYGLATDKARVVPLPPRCAEAGALCQLGEAGGDAGLCCTCVTMAEVAVFAI</sequence>
<reference evidence="1 2" key="1">
    <citation type="submission" date="2020-08" db="EMBL/GenBank/DDBJ databases">
        <title>Plant Genome Project.</title>
        <authorList>
            <person name="Zhang R.-G."/>
        </authorList>
    </citation>
    <scope>NUCLEOTIDE SEQUENCE [LARGE SCALE GENOMIC DNA]</scope>
    <source>
        <tissue evidence="1">Rhizome</tissue>
    </source>
</reference>
<accession>A0A8J5EU13</accession>
<evidence type="ECO:0000313" key="1">
    <source>
        <dbReference type="EMBL" id="KAG6471591.1"/>
    </source>
</evidence>
<protein>
    <submittedName>
        <fullName evidence="1">Uncharacterized protein</fullName>
    </submittedName>
</protein>
<organism evidence="1 2">
    <name type="scientific">Zingiber officinale</name>
    <name type="common">Ginger</name>
    <name type="synonym">Amomum zingiber</name>
    <dbReference type="NCBI Taxonomy" id="94328"/>
    <lineage>
        <taxon>Eukaryota</taxon>
        <taxon>Viridiplantae</taxon>
        <taxon>Streptophyta</taxon>
        <taxon>Embryophyta</taxon>
        <taxon>Tracheophyta</taxon>
        <taxon>Spermatophyta</taxon>
        <taxon>Magnoliopsida</taxon>
        <taxon>Liliopsida</taxon>
        <taxon>Zingiberales</taxon>
        <taxon>Zingiberaceae</taxon>
        <taxon>Zingiber</taxon>
    </lineage>
</organism>